<dbReference type="EMBL" id="PKIZ01000048">
    <property type="protein sequence ID" value="PKZ40741.1"/>
    <property type="molecule type" value="Genomic_DNA"/>
</dbReference>
<name>A0A2I1P814_9MICO</name>
<sequence length="81" mass="9399">EWRVRNDVVTPNGKVTVRYASKLYQLGIGRKYTGETILMVITDNHVTTSLKETGEIITEHYIDTSRNYQKPYWKKGQPPLT</sequence>
<comment type="caution">
    <text evidence="1">The sequence shown here is derived from an EMBL/GenBank/DDBJ whole genome shotgun (WGS) entry which is preliminary data.</text>
</comment>
<dbReference type="AlphaFoldDB" id="A0A2I1P814"/>
<feature type="non-terminal residue" evidence="1">
    <location>
        <position position="1"/>
    </location>
</feature>
<keyword evidence="2" id="KW-1185">Reference proteome</keyword>
<proteinExistence type="predicted"/>
<feature type="non-terminal residue" evidence="1">
    <location>
        <position position="81"/>
    </location>
</feature>
<evidence type="ECO:0000313" key="2">
    <source>
        <dbReference type="Proteomes" id="UP000234206"/>
    </source>
</evidence>
<gene>
    <name evidence="1" type="ORF">CYJ76_11445</name>
</gene>
<protein>
    <submittedName>
        <fullName evidence="1">IS481 family transposase</fullName>
    </submittedName>
</protein>
<reference evidence="1 2" key="1">
    <citation type="submission" date="2017-12" db="EMBL/GenBank/DDBJ databases">
        <title>Phylogenetic diversity of female urinary microbiome.</title>
        <authorList>
            <person name="Thomas-White K."/>
            <person name="Wolfe A.J."/>
        </authorList>
    </citation>
    <scope>NUCLEOTIDE SEQUENCE [LARGE SCALE GENOMIC DNA]</scope>
    <source>
        <strain evidence="1 2">UMB1298</strain>
    </source>
</reference>
<evidence type="ECO:0000313" key="1">
    <source>
        <dbReference type="EMBL" id="PKZ40741.1"/>
    </source>
</evidence>
<dbReference type="Proteomes" id="UP000234206">
    <property type="component" value="Unassembled WGS sequence"/>
</dbReference>
<accession>A0A2I1P814</accession>
<organism evidence="1 2">
    <name type="scientific">Kytococcus schroeteri</name>
    <dbReference type="NCBI Taxonomy" id="138300"/>
    <lineage>
        <taxon>Bacteria</taxon>
        <taxon>Bacillati</taxon>
        <taxon>Actinomycetota</taxon>
        <taxon>Actinomycetes</taxon>
        <taxon>Micrococcales</taxon>
        <taxon>Kytococcaceae</taxon>
        <taxon>Kytococcus</taxon>
    </lineage>
</organism>